<proteinExistence type="predicted"/>
<comment type="caution">
    <text evidence="1">The sequence shown here is derived from an EMBL/GenBank/DDBJ whole genome shotgun (WGS) entry which is preliminary data.</text>
</comment>
<keyword evidence="2" id="KW-1185">Reference proteome</keyword>
<sequence>MNLTSRQIERFLAALTALSRQHGIVISGPQMELYALTDGQRERRERYTLNPANGSVELPLHATDQPPDRAADLMEGAADGPQMLYGATFTTTLVHAGYQTDAEITAIVG</sequence>
<dbReference type="AlphaFoldDB" id="A0A0P9D702"/>
<evidence type="ECO:0000313" key="2">
    <source>
        <dbReference type="Proteomes" id="UP000050509"/>
    </source>
</evidence>
<organism evidence="1 2">
    <name type="scientific">Kouleothrix aurantiaca</name>
    <dbReference type="NCBI Taxonomy" id="186479"/>
    <lineage>
        <taxon>Bacteria</taxon>
        <taxon>Bacillati</taxon>
        <taxon>Chloroflexota</taxon>
        <taxon>Chloroflexia</taxon>
        <taxon>Chloroflexales</taxon>
        <taxon>Roseiflexineae</taxon>
        <taxon>Roseiflexaceae</taxon>
        <taxon>Kouleothrix</taxon>
    </lineage>
</organism>
<name>A0A0P9D702_9CHLR</name>
<evidence type="ECO:0000313" key="1">
    <source>
        <dbReference type="EMBL" id="KPV53602.1"/>
    </source>
</evidence>
<reference evidence="1 2" key="1">
    <citation type="submission" date="2015-09" db="EMBL/GenBank/DDBJ databases">
        <title>Draft genome sequence of Kouleothrix aurantiaca JCM 19913.</title>
        <authorList>
            <person name="Hemp J."/>
        </authorList>
    </citation>
    <scope>NUCLEOTIDE SEQUENCE [LARGE SCALE GENOMIC DNA]</scope>
    <source>
        <strain evidence="1 2">COM-B</strain>
    </source>
</reference>
<accession>A0A0P9D702</accession>
<dbReference type="Proteomes" id="UP000050509">
    <property type="component" value="Unassembled WGS sequence"/>
</dbReference>
<feature type="non-terminal residue" evidence="1">
    <location>
        <position position="109"/>
    </location>
</feature>
<protein>
    <submittedName>
        <fullName evidence="1">Uncharacterized protein</fullName>
    </submittedName>
</protein>
<gene>
    <name evidence="1" type="ORF">SE17_08665</name>
</gene>
<dbReference type="EMBL" id="LJCR01000220">
    <property type="protein sequence ID" value="KPV53602.1"/>
    <property type="molecule type" value="Genomic_DNA"/>
</dbReference>